<evidence type="ECO:0000256" key="1">
    <source>
        <dbReference type="ARBA" id="ARBA00004123"/>
    </source>
</evidence>
<dbReference type="EMBL" id="BGPR01000082">
    <property type="protein sequence ID" value="GBL91821.1"/>
    <property type="molecule type" value="Genomic_DNA"/>
</dbReference>
<evidence type="ECO:0000256" key="2">
    <source>
        <dbReference type="ARBA" id="ARBA00023125"/>
    </source>
</evidence>
<organism evidence="4 5">
    <name type="scientific">Araneus ventricosus</name>
    <name type="common">Orbweaver spider</name>
    <name type="synonym">Epeira ventricosa</name>
    <dbReference type="NCBI Taxonomy" id="182803"/>
    <lineage>
        <taxon>Eukaryota</taxon>
        <taxon>Metazoa</taxon>
        <taxon>Ecdysozoa</taxon>
        <taxon>Arthropoda</taxon>
        <taxon>Chelicerata</taxon>
        <taxon>Arachnida</taxon>
        <taxon>Araneae</taxon>
        <taxon>Araneomorphae</taxon>
        <taxon>Entelegynae</taxon>
        <taxon>Araneoidea</taxon>
        <taxon>Araneidae</taxon>
        <taxon>Araneus</taxon>
    </lineage>
</organism>
<dbReference type="SUPFAM" id="SSF46689">
    <property type="entry name" value="Homeodomain-like"/>
    <property type="match status" value="1"/>
</dbReference>
<comment type="subcellular location">
    <subcellularLocation>
        <location evidence="1">Nucleus</location>
    </subcellularLocation>
</comment>
<dbReference type="GO" id="GO:0003677">
    <property type="term" value="F:DNA binding"/>
    <property type="evidence" value="ECO:0007669"/>
    <property type="project" value="UniProtKB-KW"/>
</dbReference>
<dbReference type="Pfam" id="PF03221">
    <property type="entry name" value="HTH_Tnp_Tc5"/>
    <property type="match status" value="1"/>
</dbReference>
<dbReference type="InterPro" id="IPR006600">
    <property type="entry name" value="HTH_CenpB_DNA-bd_dom"/>
</dbReference>
<sequence length="91" mass="10962">MLNISLPLLNSLLKFKSDIETAVQKNDNLMRKRKRCGKYEVWFLKVREKDARVSGPLLRQKAKEKKKWAKDDFQALEGWFHRWKKRENITS</sequence>
<proteinExistence type="predicted"/>
<accession>A0A4Y2BHS8</accession>
<dbReference type="AlphaFoldDB" id="A0A4Y2BHS8"/>
<name>A0A4Y2BHS8_ARAVE</name>
<reference evidence="4 5" key="1">
    <citation type="journal article" date="2019" name="Sci. Rep.">
        <title>Orb-weaving spider Araneus ventricosus genome elucidates the spidroin gene catalogue.</title>
        <authorList>
            <person name="Kono N."/>
            <person name="Nakamura H."/>
            <person name="Ohtoshi R."/>
            <person name="Moran D.A.P."/>
            <person name="Shinohara A."/>
            <person name="Yoshida Y."/>
            <person name="Fujiwara M."/>
            <person name="Mori M."/>
            <person name="Tomita M."/>
            <person name="Arakawa K."/>
        </authorList>
    </citation>
    <scope>NUCLEOTIDE SEQUENCE [LARGE SCALE GENOMIC DNA]</scope>
</reference>
<keyword evidence="5" id="KW-1185">Reference proteome</keyword>
<protein>
    <recommendedName>
        <fullName evidence="3">HTH CENPB-type domain-containing protein</fullName>
    </recommendedName>
</protein>
<dbReference type="GO" id="GO:0005634">
    <property type="term" value="C:nucleus"/>
    <property type="evidence" value="ECO:0007669"/>
    <property type="project" value="UniProtKB-SubCell"/>
</dbReference>
<dbReference type="Gene3D" id="1.10.10.60">
    <property type="entry name" value="Homeodomain-like"/>
    <property type="match status" value="1"/>
</dbReference>
<evidence type="ECO:0000313" key="5">
    <source>
        <dbReference type="Proteomes" id="UP000499080"/>
    </source>
</evidence>
<dbReference type="PROSITE" id="PS51253">
    <property type="entry name" value="HTH_CENPB"/>
    <property type="match status" value="1"/>
</dbReference>
<evidence type="ECO:0000313" key="4">
    <source>
        <dbReference type="EMBL" id="GBL91821.1"/>
    </source>
</evidence>
<dbReference type="InterPro" id="IPR009057">
    <property type="entry name" value="Homeodomain-like_sf"/>
</dbReference>
<feature type="domain" description="HTH CENPB-type" evidence="3">
    <location>
        <begin position="23"/>
        <end position="91"/>
    </location>
</feature>
<evidence type="ECO:0000259" key="3">
    <source>
        <dbReference type="PROSITE" id="PS51253"/>
    </source>
</evidence>
<dbReference type="Proteomes" id="UP000499080">
    <property type="component" value="Unassembled WGS sequence"/>
</dbReference>
<keyword evidence="2" id="KW-0238">DNA-binding</keyword>
<dbReference type="OrthoDB" id="6594513at2759"/>
<gene>
    <name evidence="4" type="ORF">AVEN_172746_1</name>
</gene>
<comment type="caution">
    <text evidence="4">The sequence shown here is derived from an EMBL/GenBank/DDBJ whole genome shotgun (WGS) entry which is preliminary data.</text>
</comment>